<proteinExistence type="predicted"/>
<protein>
    <submittedName>
        <fullName evidence="1">Uncharacterized protein</fullName>
    </submittedName>
</protein>
<organism evidence="1">
    <name type="scientific">Arundo donax</name>
    <name type="common">Giant reed</name>
    <name type="synonym">Donax arundinaceus</name>
    <dbReference type="NCBI Taxonomy" id="35708"/>
    <lineage>
        <taxon>Eukaryota</taxon>
        <taxon>Viridiplantae</taxon>
        <taxon>Streptophyta</taxon>
        <taxon>Embryophyta</taxon>
        <taxon>Tracheophyta</taxon>
        <taxon>Spermatophyta</taxon>
        <taxon>Magnoliopsida</taxon>
        <taxon>Liliopsida</taxon>
        <taxon>Poales</taxon>
        <taxon>Poaceae</taxon>
        <taxon>PACMAD clade</taxon>
        <taxon>Arundinoideae</taxon>
        <taxon>Arundineae</taxon>
        <taxon>Arundo</taxon>
    </lineage>
</organism>
<sequence>MSDAPPQYQVSYSVGVLKVHLGPNVDFGD</sequence>
<dbReference type="EMBL" id="GBRH01195773">
    <property type="protein sequence ID" value="JAE02123.1"/>
    <property type="molecule type" value="Transcribed_RNA"/>
</dbReference>
<accession>A0A0A9F1I8</accession>
<reference evidence="1" key="1">
    <citation type="submission" date="2014-09" db="EMBL/GenBank/DDBJ databases">
        <authorList>
            <person name="Magalhaes I.L.F."/>
            <person name="Oliveira U."/>
            <person name="Santos F.R."/>
            <person name="Vidigal T.H.D.A."/>
            <person name="Brescovit A.D."/>
            <person name="Santos A.J."/>
        </authorList>
    </citation>
    <scope>NUCLEOTIDE SEQUENCE</scope>
    <source>
        <tissue evidence="1">Shoot tissue taken approximately 20 cm above the soil surface</tissue>
    </source>
</reference>
<reference evidence="1" key="2">
    <citation type="journal article" date="2015" name="Data Brief">
        <title>Shoot transcriptome of the giant reed, Arundo donax.</title>
        <authorList>
            <person name="Barrero R.A."/>
            <person name="Guerrero F.D."/>
            <person name="Moolhuijzen P."/>
            <person name="Goolsby J.A."/>
            <person name="Tidwell J."/>
            <person name="Bellgard S.E."/>
            <person name="Bellgard M.I."/>
        </authorList>
    </citation>
    <scope>NUCLEOTIDE SEQUENCE</scope>
    <source>
        <tissue evidence="1">Shoot tissue taken approximately 20 cm above the soil surface</tissue>
    </source>
</reference>
<dbReference type="AlphaFoldDB" id="A0A0A9F1I8"/>
<name>A0A0A9F1I8_ARUDO</name>
<evidence type="ECO:0000313" key="1">
    <source>
        <dbReference type="EMBL" id="JAE02123.1"/>
    </source>
</evidence>